<dbReference type="InterPro" id="IPR013098">
    <property type="entry name" value="Ig_I-set"/>
</dbReference>
<dbReference type="PROSITE" id="PS50835">
    <property type="entry name" value="IG_LIKE"/>
    <property type="match status" value="1"/>
</dbReference>
<accession>A0A3B3Q8W4</accession>
<evidence type="ECO:0000259" key="1">
    <source>
        <dbReference type="PROSITE" id="PS50835"/>
    </source>
</evidence>
<dbReference type="Pfam" id="PF07679">
    <property type="entry name" value="I-set"/>
    <property type="match status" value="1"/>
</dbReference>
<dbReference type="PANTHER" id="PTHR47633:SF4">
    <property type="entry name" value="MYOPALLADIN ISOFORM X1"/>
    <property type="match status" value="1"/>
</dbReference>
<reference evidence="2" key="2">
    <citation type="submission" date="2025-09" db="UniProtKB">
        <authorList>
            <consortium name="Ensembl"/>
        </authorList>
    </citation>
    <scope>IDENTIFICATION</scope>
</reference>
<dbReference type="InterPro" id="IPR036179">
    <property type="entry name" value="Ig-like_dom_sf"/>
</dbReference>
<evidence type="ECO:0000313" key="3">
    <source>
        <dbReference type="Proteomes" id="UP000261540"/>
    </source>
</evidence>
<organism evidence="2 3">
    <name type="scientific">Paramormyrops kingsleyae</name>
    <dbReference type="NCBI Taxonomy" id="1676925"/>
    <lineage>
        <taxon>Eukaryota</taxon>
        <taxon>Metazoa</taxon>
        <taxon>Chordata</taxon>
        <taxon>Craniata</taxon>
        <taxon>Vertebrata</taxon>
        <taxon>Euteleostomi</taxon>
        <taxon>Actinopterygii</taxon>
        <taxon>Neopterygii</taxon>
        <taxon>Teleostei</taxon>
        <taxon>Osteoglossocephala</taxon>
        <taxon>Osteoglossomorpha</taxon>
        <taxon>Osteoglossiformes</taxon>
        <taxon>Mormyridae</taxon>
        <taxon>Paramormyrops</taxon>
    </lineage>
</organism>
<reference evidence="2" key="1">
    <citation type="submission" date="2025-08" db="UniProtKB">
        <authorList>
            <consortium name="Ensembl"/>
        </authorList>
    </citation>
    <scope>IDENTIFICATION</scope>
</reference>
<name>A0A3B3Q8W4_9TELE</name>
<dbReference type="AlphaFoldDB" id="A0A3B3Q8W4"/>
<dbReference type="Gene3D" id="2.60.40.10">
    <property type="entry name" value="Immunoglobulins"/>
    <property type="match status" value="1"/>
</dbReference>
<dbReference type="SMART" id="SM00409">
    <property type="entry name" value="IG"/>
    <property type="match status" value="1"/>
</dbReference>
<dbReference type="Ensembl" id="ENSPKIT00000026567.1">
    <property type="protein sequence ID" value="ENSPKIP00000002618.1"/>
    <property type="gene ID" value="ENSPKIG00000020444.1"/>
</dbReference>
<dbReference type="SMART" id="SM00408">
    <property type="entry name" value="IGc2"/>
    <property type="match status" value="1"/>
</dbReference>
<protein>
    <recommendedName>
        <fullName evidence="1">Ig-like domain-containing protein</fullName>
    </recommendedName>
</protein>
<proteinExistence type="predicted"/>
<dbReference type="InterPro" id="IPR007110">
    <property type="entry name" value="Ig-like_dom"/>
</dbReference>
<feature type="domain" description="Ig-like" evidence="1">
    <location>
        <begin position="37"/>
        <end position="126"/>
    </location>
</feature>
<dbReference type="InterPro" id="IPR013783">
    <property type="entry name" value="Ig-like_fold"/>
</dbReference>
<dbReference type="FunFam" id="2.60.40.10:FF:001272">
    <property type="entry name" value="titin isoform X1"/>
    <property type="match status" value="1"/>
</dbReference>
<dbReference type="GeneTree" id="ENSGT01110000267173"/>
<dbReference type="SUPFAM" id="SSF48726">
    <property type="entry name" value="Immunoglobulin"/>
    <property type="match status" value="1"/>
</dbReference>
<dbReference type="Proteomes" id="UP000261540">
    <property type="component" value="Unplaced"/>
</dbReference>
<evidence type="ECO:0000313" key="2">
    <source>
        <dbReference type="Ensembl" id="ENSPKIP00000002618.1"/>
    </source>
</evidence>
<dbReference type="PANTHER" id="PTHR47633">
    <property type="entry name" value="IMMUNOGLOBULIN"/>
    <property type="match status" value="1"/>
</dbReference>
<dbReference type="InterPro" id="IPR003598">
    <property type="entry name" value="Ig_sub2"/>
</dbReference>
<keyword evidence="3" id="KW-1185">Reference proteome</keyword>
<sequence length="163" mass="18377">IPEAIKGNARSFGILCENSLDQIFYIMQMLSLFLEPPSFIEKPQNMEVLPGTNITFSATVGGDPIPTIKWMKGKWRQISHGGRITVEQKGQDAKLEIQALTKSDSGQYRCVASNKHGEIECSTELKVEEKKEAALLEGDLRKYARMYGITDFRANLRKIKAFH</sequence>
<dbReference type="InterPro" id="IPR003599">
    <property type="entry name" value="Ig_sub"/>
</dbReference>